<comment type="catalytic activity">
    <reaction evidence="3 6">
        <text>an N-terminal (5-L-glutamyl)-[peptide] + an alpha-amino acid = 5-L-glutamyl amino acid + an N-terminal L-alpha-aminoacyl-[peptide]</text>
        <dbReference type="Rhea" id="RHEA:23904"/>
        <dbReference type="Rhea" id="RHEA-COMP:9780"/>
        <dbReference type="Rhea" id="RHEA-COMP:9795"/>
        <dbReference type="ChEBI" id="CHEBI:77644"/>
        <dbReference type="ChEBI" id="CHEBI:78597"/>
        <dbReference type="ChEBI" id="CHEBI:78599"/>
        <dbReference type="ChEBI" id="CHEBI:78608"/>
        <dbReference type="EC" id="2.3.2.2"/>
    </reaction>
</comment>
<accession>A0A0M0EDI8</accession>
<comment type="subunit">
    <text evidence="6">This enzyme consists of two polypeptide chains, which are synthesized in precursor form from a single polypeptide.</text>
</comment>
<dbReference type="GO" id="GO:0006751">
    <property type="term" value="P:glutathione catabolic process"/>
    <property type="evidence" value="ECO:0007669"/>
    <property type="project" value="UniProtKB-UniRule"/>
</dbReference>
<gene>
    <name evidence="8" type="primary">ywrD2</name>
    <name evidence="8" type="ORF">KOEU_35360</name>
</gene>
<reference evidence="8" key="1">
    <citation type="submission" date="2015-08" db="EMBL/GenBank/DDBJ databases">
        <title>Draft genome sequence of Komagataeibacter europaeus CECT 8546 a cellulose producer strain from vinegar produced by the traditional method.</title>
        <authorList>
            <person name="Poehlein A."/>
            <person name="Valera M.J."/>
            <person name="Haack F.S."/>
            <person name="Mas A."/>
            <person name="Daniel R."/>
            <person name="Streit W.R."/>
            <person name="Mateo E."/>
        </authorList>
    </citation>
    <scope>NUCLEOTIDE SEQUENCE [LARGE SCALE GENOMIC DNA]</scope>
    <source>
        <strain evidence="8">CECT 8546</strain>
    </source>
</reference>
<evidence type="ECO:0000313" key="8">
    <source>
        <dbReference type="EMBL" id="KON62976.1"/>
    </source>
</evidence>
<dbReference type="InterPro" id="IPR043138">
    <property type="entry name" value="GGT_lsub"/>
</dbReference>
<dbReference type="UniPathway" id="UPA00204"/>
<evidence type="ECO:0000313" key="9">
    <source>
        <dbReference type="Proteomes" id="UP000037566"/>
    </source>
</evidence>
<dbReference type="InterPro" id="IPR043137">
    <property type="entry name" value="GGT_ssub_C"/>
</dbReference>
<keyword evidence="6 8" id="KW-0378">Hydrolase</keyword>
<dbReference type="InterPro" id="IPR029055">
    <property type="entry name" value="Ntn_hydrolases_N"/>
</dbReference>
<dbReference type="PANTHER" id="PTHR43881:SF1">
    <property type="entry name" value="GAMMA-GLUTAMYLTRANSPEPTIDASE (AFU_ORTHOLOGUE AFUA_4G13580)"/>
    <property type="match status" value="1"/>
</dbReference>
<evidence type="ECO:0000256" key="5">
    <source>
        <dbReference type="PIRSR" id="PIRSR600101-2"/>
    </source>
</evidence>
<dbReference type="NCBIfam" id="TIGR00066">
    <property type="entry name" value="g_glut_trans"/>
    <property type="match status" value="1"/>
</dbReference>
<keyword evidence="6" id="KW-0317">Glutathione biosynthesis</keyword>
<dbReference type="GO" id="GO:0103068">
    <property type="term" value="F:leukotriene C4 gamma-glutamyl transferase activity"/>
    <property type="evidence" value="ECO:0007669"/>
    <property type="project" value="UniProtKB-EC"/>
</dbReference>
<keyword evidence="9" id="KW-1185">Reference proteome</keyword>
<comment type="catalytic activity">
    <reaction evidence="1 6">
        <text>an S-substituted glutathione + H2O = an S-substituted L-cysteinylglycine + L-glutamate</text>
        <dbReference type="Rhea" id="RHEA:59468"/>
        <dbReference type="ChEBI" id="CHEBI:15377"/>
        <dbReference type="ChEBI" id="CHEBI:29985"/>
        <dbReference type="ChEBI" id="CHEBI:90779"/>
        <dbReference type="ChEBI" id="CHEBI:143103"/>
        <dbReference type="EC" id="3.4.19.13"/>
    </reaction>
</comment>
<dbReference type="GO" id="GO:0006750">
    <property type="term" value="P:glutathione biosynthetic process"/>
    <property type="evidence" value="ECO:0007669"/>
    <property type="project" value="UniProtKB-KW"/>
</dbReference>
<dbReference type="SUPFAM" id="SSF56235">
    <property type="entry name" value="N-terminal nucleophile aminohydrolases (Ntn hydrolases)"/>
    <property type="match status" value="1"/>
</dbReference>
<feature type="active site" description="Nucleophile" evidence="4">
    <location>
        <position position="427"/>
    </location>
</feature>
<dbReference type="EMBL" id="LHUQ01000051">
    <property type="protein sequence ID" value="KON62976.1"/>
    <property type="molecule type" value="Genomic_DNA"/>
</dbReference>
<evidence type="ECO:0000256" key="4">
    <source>
        <dbReference type="PIRSR" id="PIRSR600101-1"/>
    </source>
</evidence>
<organism evidence="8 9">
    <name type="scientific">Komagataeibacter europaeus</name>
    <name type="common">Gluconacetobacter europaeus</name>
    <dbReference type="NCBI Taxonomy" id="33995"/>
    <lineage>
        <taxon>Bacteria</taxon>
        <taxon>Pseudomonadati</taxon>
        <taxon>Pseudomonadota</taxon>
        <taxon>Alphaproteobacteria</taxon>
        <taxon>Acetobacterales</taxon>
        <taxon>Acetobacteraceae</taxon>
        <taxon>Komagataeibacter</taxon>
    </lineage>
</organism>
<dbReference type="PANTHER" id="PTHR43881">
    <property type="entry name" value="GAMMA-GLUTAMYLTRANSPEPTIDASE (AFU_ORTHOLOGUE AFUA_4G13580)"/>
    <property type="match status" value="1"/>
</dbReference>
<dbReference type="PRINTS" id="PR01210">
    <property type="entry name" value="GGTRANSPTASE"/>
</dbReference>
<dbReference type="GO" id="GO:0036374">
    <property type="term" value="F:glutathione hydrolase activity"/>
    <property type="evidence" value="ECO:0007669"/>
    <property type="project" value="UniProtKB-UniRule"/>
</dbReference>
<dbReference type="PATRIC" id="fig|33995.3.peg.3920"/>
<name>A0A0M0EDI8_KOMEU</name>
<dbReference type="Pfam" id="PF01019">
    <property type="entry name" value="G_glu_transpept"/>
    <property type="match status" value="1"/>
</dbReference>
<evidence type="ECO:0000256" key="2">
    <source>
        <dbReference type="ARBA" id="ARBA00001089"/>
    </source>
</evidence>
<keyword evidence="6 8" id="KW-0012">Acyltransferase</keyword>
<dbReference type="EC" id="3.4.19.13" evidence="6"/>
<evidence type="ECO:0000256" key="7">
    <source>
        <dbReference type="SAM" id="MobiDB-lite"/>
    </source>
</evidence>
<comment type="similarity">
    <text evidence="6">Belongs to the gamma-glutamyltransferase family.</text>
</comment>
<sequence>MPAHTNTGMPGFRSRPPMRGSCARGGGVMRPSVMFSALLLACTALLPGHGHAASVTQAKQAAVPFNPLRGDRGYGWTGQTRSEVLGTHGMVATSQPLAADVGLDILKRGGNAFDAAIATAAAINVVEPESAGIGGDLFMIAWVAKEHRLVALDSAGRAPSGATPGRFSARGLKTVPYTGIDSAVVPGTVAGWDAIRARYGTMSFKDTLEPAARLAEDGFGVSERVEAEWEEYASLLAKDHDTAATYLPHGRPPGLYGVFRNPDLARAFRLLENGGADAFYKGPIADAIVKKSQALGGTITPADFGTVRPQWVRPLTTSYRGYDIYEMPPSTQGVAVLEALNIVEQCGPKLGINPRGEGPRSPLFWHLLIEAKKVAYADLRQYVGDPDFVAVPTAKLTGKAYARSQCHRIDPRHAAAITADRDPVGGTVYLTTADREGNVVSLIFSVYDEFGSGITVPGYGFLLNNRGAQFSLDEKSPNVIAPGKRPFYTIIPGFVLKGGRPFLSLGVMYGDQQAQGQLQVLENMLDLGANPQAASDAARFSHSQQNNHVVLESELYQAVGPALQAMGHDVSTGNGLGMGGYQAIMIDPHSGVYRGASDHRKDGAAVGY</sequence>
<protein>
    <recommendedName>
        <fullName evidence="6">Glutathione hydrolase proenzyme</fullName>
        <ecNumber evidence="6">2.3.2.2</ecNumber>
        <ecNumber evidence="6">3.4.19.13</ecNumber>
    </recommendedName>
    <component>
        <recommendedName>
            <fullName evidence="6">Glutathione hydrolase large chain</fullName>
        </recommendedName>
    </component>
    <component>
        <recommendedName>
            <fullName evidence="6">Glutathione hydrolase small chain</fullName>
        </recommendedName>
    </component>
</protein>
<dbReference type="InterPro" id="IPR000101">
    <property type="entry name" value="GGT_peptidase"/>
</dbReference>
<proteinExistence type="inferred from homology"/>
<dbReference type="AlphaFoldDB" id="A0A0M0EDI8"/>
<dbReference type="RefSeq" id="WP_235450690.1">
    <property type="nucleotide sequence ID" value="NZ_LHUQ01000051.1"/>
</dbReference>
<keyword evidence="6" id="KW-0865">Zymogen</keyword>
<comment type="PTM">
    <text evidence="6">Cleaved by autocatalysis into a large and a small subunit.</text>
</comment>
<dbReference type="EC" id="2.3.2.2" evidence="6"/>
<evidence type="ECO:0000256" key="3">
    <source>
        <dbReference type="ARBA" id="ARBA00047417"/>
    </source>
</evidence>
<evidence type="ECO:0000256" key="1">
    <source>
        <dbReference type="ARBA" id="ARBA00001049"/>
    </source>
</evidence>
<comment type="pathway">
    <text evidence="6">Sulfur metabolism; glutathione metabolism.</text>
</comment>
<comment type="caution">
    <text evidence="8">The sequence shown here is derived from an EMBL/GenBank/DDBJ whole genome shotgun (WGS) entry which is preliminary data.</text>
</comment>
<feature type="region of interest" description="Disordered" evidence="7">
    <location>
        <begin position="1"/>
        <end position="24"/>
    </location>
</feature>
<evidence type="ECO:0000256" key="6">
    <source>
        <dbReference type="RuleBase" id="RU368036"/>
    </source>
</evidence>
<feature type="binding site" evidence="5">
    <location>
        <position position="510"/>
    </location>
    <ligand>
        <name>L-glutamate</name>
        <dbReference type="ChEBI" id="CHEBI:29985"/>
    </ligand>
</feature>
<dbReference type="Gene3D" id="1.10.246.130">
    <property type="match status" value="1"/>
</dbReference>
<keyword evidence="6 8" id="KW-0808">Transferase</keyword>
<dbReference type="InterPro" id="IPR052896">
    <property type="entry name" value="GGT-like_enzyme"/>
</dbReference>
<comment type="catalytic activity">
    <reaction evidence="2 6">
        <text>glutathione + H2O = L-cysteinylglycine + L-glutamate</text>
        <dbReference type="Rhea" id="RHEA:28807"/>
        <dbReference type="ChEBI" id="CHEBI:15377"/>
        <dbReference type="ChEBI" id="CHEBI:29985"/>
        <dbReference type="ChEBI" id="CHEBI:57925"/>
        <dbReference type="ChEBI" id="CHEBI:61694"/>
        <dbReference type="EC" id="3.4.19.13"/>
    </reaction>
</comment>
<dbReference type="Proteomes" id="UP000037566">
    <property type="component" value="Unassembled WGS sequence"/>
</dbReference>
<dbReference type="STRING" id="33995.KOEU_35360"/>
<dbReference type="Gene3D" id="3.60.20.40">
    <property type="match status" value="1"/>
</dbReference>